<feature type="compositionally biased region" description="Basic and acidic residues" evidence="1">
    <location>
        <begin position="65"/>
        <end position="74"/>
    </location>
</feature>
<dbReference type="AlphaFoldDB" id="A0AAD8UY42"/>
<comment type="caution">
    <text evidence="2">The sequence shown here is derived from an EMBL/GenBank/DDBJ whole genome shotgun (WGS) entry which is preliminary data.</text>
</comment>
<proteinExistence type="predicted"/>
<dbReference type="EMBL" id="JAHLJV010000123">
    <property type="protein sequence ID" value="KAK1569776.1"/>
    <property type="molecule type" value="Genomic_DNA"/>
</dbReference>
<feature type="compositionally biased region" description="Basic and acidic residues" evidence="1">
    <location>
        <begin position="1"/>
        <end position="20"/>
    </location>
</feature>
<dbReference type="GeneID" id="85448350"/>
<evidence type="ECO:0000313" key="3">
    <source>
        <dbReference type="Proteomes" id="UP001230504"/>
    </source>
</evidence>
<keyword evidence="3" id="KW-1185">Reference proteome</keyword>
<evidence type="ECO:0000313" key="2">
    <source>
        <dbReference type="EMBL" id="KAK1569776.1"/>
    </source>
</evidence>
<dbReference type="Proteomes" id="UP001230504">
    <property type="component" value="Unassembled WGS sequence"/>
</dbReference>
<organism evidence="2 3">
    <name type="scientific">Colletotrichum navitas</name>
    <dbReference type="NCBI Taxonomy" id="681940"/>
    <lineage>
        <taxon>Eukaryota</taxon>
        <taxon>Fungi</taxon>
        <taxon>Dikarya</taxon>
        <taxon>Ascomycota</taxon>
        <taxon>Pezizomycotina</taxon>
        <taxon>Sordariomycetes</taxon>
        <taxon>Hypocreomycetidae</taxon>
        <taxon>Glomerellales</taxon>
        <taxon>Glomerellaceae</taxon>
        <taxon>Colletotrichum</taxon>
        <taxon>Colletotrichum graminicola species complex</taxon>
    </lineage>
</organism>
<feature type="compositionally biased region" description="Basic and acidic residues" evidence="1">
    <location>
        <begin position="29"/>
        <end position="57"/>
    </location>
</feature>
<protein>
    <submittedName>
        <fullName evidence="2">Uncharacterized protein</fullName>
    </submittedName>
</protein>
<evidence type="ECO:0000256" key="1">
    <source>
        <dbReference type="SAM" id="MobiDB-lite"/>
    </source>
</evidence>
<reference evidence="2" key="1">
    <citation type="submission" date="2021-06" db="EMBL/GenBank/DDBJ databases">
        <title>Comparative genomics, transcriptomics and evolutionary studies reveal genomic signatures of adaptation to plant cell wall in hemibiotrophic fungi.</title>
        <authorList>
            <consortium name="DOE Joint Genome Institute"/>
            <person name="Baroncelli R."/>
            <person name="Diaz J.F."/>
            <person name="Benocci T."/>
            <person name="Peng M."/>
            <person name="Battaglia E."/>
            <person name="Haridas S."/>
            <person name="Andreopoulos W."/>
            <person name="Labutti K."/>
            <person name="Pangilinan J."/>
            <person name="Floch G.L."/>
            <person name="Makela M.R."/>
            <person name="Henrissat B."/>
            <person name="Grigoriev I.V."/>
            <person name="Crouch J.A."/>
            <person name="De Vries R.P."/>
            <person name="Sukno S.A."/>
            <person name="Thon M.R."/>
        </authorList>
    </citation>
    <scope>NUCLEOTIDE SEQUENCE</scope>
    <source>
        <strain evidence="2">CBS 125086</strain>
    </source>
</reference>
<feature type="region of interest" description="Disordered" evidence="1">
    <location>
        <begin position="1"/>
        <end position="115"/>
    </location>
</feature>
<gene>
    <name evidence="2" type="ORF">LY79DRAFT_67292</name>
</gene>
<feature type="compositionally biased region" description="Basic residues" evidence="1">
    <location>
        <begin position="85"/>
        <end position="95"/>
    </location>
</feature>
<dbReference type="RefSeq" id="XP_060407981.1">
    <property type="nucleotide sequence ID" value="XM_060564110.1"/>
</dbReference>
<sequence>MVGLDGKEQVEGARRLRQLRDSPISGSESLDRISIKDQIKEKADDDEGSRDGEEPRHMIPPTNQECHRAVHRDGPGAGPLTKVPGGRRVKSRRVGWKSPTYSGYGSGTVPGRTAA</sequence>
<name>A0AAD8UY42_9PEZI</name>
<accession>A0AAD8UY42</accession>